<dbReference type="SMART" id="SM00671">
    <property type="entry name" value="SEL1"/>
    <property type="match status" value="4"/>
</dbReference>
<dbReference type="Pfam" id="PF08238">
    <property type="entry name" value="Sel1"/>
    <property type="match status" value="5"/>
</dbReference>
<dbReference type="InterPro" id="IPR011990">
    <property type="entry name" value="TPR-like_helical_dom_sf"/>
</dbReference>
<gene>
    <name evidence="2" type="ORF">AGERDE_LOCUS5691</name>
</gene>
<accession>A0A9N9FET2</accession>
<organism evidence="2 3">
    <name type="scientific">Ambispora gerdemannii</name>
    <dbReference type="NCBI Taxonomy" id="144530"/>
    <lineage>
        <taxon>Eukaryota</taxon>
        <taxon>Fungi</taxon>
        <taxon>Fungi incertae sedis</taxon>
        <taxon>Mucoromycota</taxon>
        <taxon>Glomeromycotina</taxon>
        <taxon>Glomeromycetes</taxon>
        <taxon>Archaeosporales</taxon>
        <taxon>Ambisporaceae</taxon>
        <taxon>Ambispora</taxon>
    </lineage>
</organism>
<evidence type="ECO:0000313" key="2">
    <source>
        <dbReference type="EMBL" id="CAG8530583.1"/>
    </source>
</evidence>
<protein>
    <submittedName>
        <fullName evidence="2">13002_t:CDS:1</fullName>
    </submittedName>
</protein>
<dbReference type="PANTHER" id="PTHR11102:SF160">
    <property type="entry name" value="ERAD-ASSOCIATED E3 UBIQUITIN-PROTEIN LIGASE COMPONENT HRD3"/>
    <property type="match status" value="1"/>
</dbReference>
<proteinExistence type="inferred from homology"/>
<evidence type="ECO:0000256" key="1">
    <source>
        <dbReference type="ARBA" id="ARBA00038101"/>
    </source>
</evidence>
<dbReference type="SUPFAM" id="SSF81901">
    <property type="entry name" value="HCP-like"/>
    <property type="match status" value="2"/>
</dbReference>
<reference evidence="2" key="1">
    <citation type="submission" date="2021-06" db="EMBL/GenBank/DDBJ databases">
        <authorList>
            <person name="Kallberg Y."/>
            <person name="Tangrot J."/>
            <person name="Rosling A."/>
        </authorList>
    </citation>
    <scope>NUCLEOTIDE SEQUENCE</scope>
    <source>
        <strain evidence="2">MT106</strain>
    </source>
</reference>
<name>A0A9N9FET2_9GLOM</name>
<dbReference type="OrthoDB" id="2384430at2759"/>
<evidence type="ECO:0000313" key="3">
    <source>
        <dbReference type="Proteomes" id="UP000789831"/>
    </source>
</evidence>
<dbReference type="InterPro" id="IPR006597">
    <property type="entry name" value="Sel1-like"/>
</dbReference>
<comment type="caution">
    <text evidence="2">The sequence shown here is derived from an EMBL/GenBank/DDBJ whole genome shotgun (WGS) entry which is preliminary data.</text>
</comment>
<dbReference type="PANTHER" id="PTHR11102">
    <property type="entry name" value="SEL-1-LIKE PROTEIN"/>
    <property type="match status" value="1"/>
</dbReference>
<keyword evidence="3" id="KW-1185">Reference proteome</keyword>
<dbReference type="InterPro" id="IPR050767">
    <property type="entry name" value="Sel1_AlgK"/>
</dbReference>
<dbReference type="AlphaFoldDB" id="A0A9N9FET2"/>
<dbReference type="Gene3D" id="1.25.40.10">
    <property type="entry name" value="Tetratricopeptide repeat domain"/>
    <property type="match status" value="1"/>
</dbReference>
<dbReference type="EMBL" id="CAJVPL010000797">
    <property type="protein sequence ID" value="CAG8530583.1"/>
    <property type="molecule type" value="Genomic_DNA"/>
</dbReference>
<sequence length="258" mass="29540">MGDEPSTHATTTDYTPLKSYEIALLEEVHQKFINGKIACKPTHAIYSEMQALIGSKNRSSKYVYNIAEKCADQSKYWTLLAYFNDEGFGTPKNRHCAFQYYKKAAELGDPIGQEGAGFSKFEAFRDDKEAHDWTLNAAKAGMGLAAYKLYSDYGFGHKAEKNELLSIYWLKRSAEIGHLEARLDLGERYKLGIQVPKDLRKSFYWYKRSLEVNPKKAIILAFCYIRGKGTAVDYHETLKYFRYAKKHGLPVNLKEHVS</sequence>
<dbReference type="Proteomes" id="UP000789831">
    <property type="component" value="Unassembled WGS sequence"/>
</dbReference>
<comment type="similarity">
    <text evidence="1">Belongs to the sel-1 family.</text>
</comment>